<name>A0A3L6ZKJ4_9MICO</name>
<dbReference type="RefSeq" id="WP_121674003.1">
    <property type="nucleotide sequence ID" value="NZ_BMXM01000015.1"/>
</dbReference>
<keyword evidence="3" id="KW-1185">Reference proteome</keyword>
<sequence length="223" mass="21579">MASLDELMSQIPIGDVAAKLGVDEPTARAAVEQALPALVGGLEANAKDPRGAASIEKAVSKHSPALVDGGVNLDEVDTNDGEKIVSHIFGPNKEQVVATLGAQPTAAAGGGIGGVVGKLMPILAPIVLSYLAKKFSERGSATQTQPTEPMQPNASKPRPEKEGGLGGILGGMFGGDSGGSDASGASGGGIGDVLGGLLGGGGSGGKGGAIGDLLGGLLGGGRK</sequence>
<dbReference type="Pfam" id="PF06078">
    <property type="entry name" value="DUF937"/>
    <property type="match status" value="1"/>
</dbReference>
<evidence type="ECO:0000256" key="1">
    <source>
        <dbReference type="SAM" id="MobiDB-lite"/>
    </source>
</evidence>
<dbReference type="OrthoDB" id="3577641at2"/>
<gene>
    <name evidence="2" type="ORF">D9V29_14290</name>
</gene>
<dbReference type="AlphaFoldDB" id="A0A3L6ZKJ4"/>
<proteinExistence type="predicted"/>
<organism evidence="2 3">
    <name type="scientific">Mycetocola manganoxydans</name>
    <dbReference type="NCBI Taxonomy" id="699879"/>
    <lineage>
        <taxon>Bacteria</taxon>
        <taxon>Bacillati</taxon>
        <taxon>Actinomycetota</taxon>
        <taxon>Actinomycetes</taxon>
        <taxon>Micrococcales</taxon>
        <taxon>Microbacteriaceae</taxon>
        <taxon>Mycetocola</taxon>
    </lineage>
</organism>
<comment type="caution">
    <text evidence="2">The sequence shown here is derived from an EMBL/GenBank/DDBJ whole genome shotgun (WGS) entry which is preliminary data.</text>
</comment>
<dbReference type="Proteomes" id="UP000270299">
    <property type="component" value="Unassembled WGS sequence"/>
</dbReference>
<feature type="compositionally biased region" description="Polar residues" evidence="1">
    <location>
        <begin position="139"/>
        <end position="154"/>
    </location>
</feature>
<accession>A0A3L6ZKJ4</accession>
<protein>
    <submittedName>
        <fullName evidence="2">DUF937 domain-containing protein</fullName>
    </submittedName>
</protein>
<evidence type="ECO:0000313" key="3">
    <source>
        <dbReference type="Proteomes" id="UP000270299"/>
    </source>
</evidence>
<dbReference type="InterPro" id="IPR009282">
    <property type="entry name" value="DUF937"/>
</dbReference>
<reference evidence="2 3" key="1">
    <citation type="submission" date="2018-10" db="EMBL/GenBank/DDBJ databases">
        <authorList>
            <person name="Li J."/>
        </authorList>
    </citation>
    <scope>NUCLEOTIDE SEQUENCE [LARGE SCALE GENOMIC DNA]</scope>
    <source>
        <strain evidence="2 3">CCTCC AB209002</strain>
    </source>
</reference>
<feature type="region of interest" description="Disordered" evidence="1">
    <location>
        <begin position="138"/>
        <end position="170"/>
    </location>
</feature>
<evidence type="ECO:0000313" key="2">
    <source>
        <dbReference type="EMBL" id="RLP68041.1"/>
    </source>
</evidence>
<dbReference type="EMBL" id="RCUV01000024">
    <property type="protein sequence ID" value="RLP68041.1"/>
    <property type="molecule type" value="Genomic_DNA"/>
</dbReference>